<evidence type="ECO:0000259" key="3">
    <source>
        <dbReference type="Pfam" id="PF08593"/>
    </source>
</evidence>
<organism evidence="5">
    <name type="scientific">Schizophyllum commune (strain H4-8 / FGSC 9210)</name>
    <name type="common">Split gill fungus</name>
    <dbReference type="NCBI Taxonomy" id="578458"/>
    <lineage>
        <taxon>Eukaryota</taxon>
        <taxon>Fungi</taxon>
        <taxon>Dikarya</taxon>
        <taxon>Basidiomycota</taxon>
        <taxon>Agaricomycotina</taxon>
        <taxon>Agaricomycetes</taxon>
        <taxon>Agaricomycetidae</taxon>
        <taxon>Agaricales</taxon>
        <taxon>Schizophyllaceae</taxon>
        <taxon>Schizophyllum</taxon>
    </lineage>
</organism>
<keyword evidence="5" id="KW-1185">Reference proteome</keyword>
<dbReference type="VEuPathDB" id="FungiDB:SCHCODRAFT_02628779"/>
<dbReference type="InParanoid" id="D8Q7V4"/>
<feature type="compositionally biased region" description="Pro residues" evidence="2">
    <location>
        <begin position="1"/>
        <end position="13"/>
    </location>
</feature>
<dbReference type="Proteomes" id="UP000007431">
    <property type="component" value="Unassembled WGS sequence"/>
</dbReference>
<sequence length="213" mass="23296">MQAGNPPTPPAAPVGPASRRPTVPSNPPTDQDIVTAMNYLQHTHFEAKLGHINVRHFIEALHYFQELTWYRMNHELVAANNVPQWAQNMRNTLAQRITAARQVTQNKLHALQQSSTTISRIAAKAYNGAQGHGGGAHRYAVVAFVDGSLPTDARNGPLPGLYGVEDIIGLSAAELHTYLVNYGFNPAPNGNLPQGLPERRRALRDSIGARVYI</sequence>
<protein>
    <recommendedName>
        <fullName evidence="3">Mug135-like C-terminal domain-containing protein</fullName>
    </recommendedName>
</protein>
<feature type="region of interest" description="Disordered" evidence="2">
    <location>
        <begin position="1"/>
        <end position="29"/>
    </location>
</feature>
<evidence type="ECO:0000313" key="4">
    <source>
        <dbReference type="EMBL" id="EFI96491.1"/>
    </source>
</evidence>
<feature type="domain" description="Mug135-like C-terminal" evidence="3">
    <location>
        <begin position="126"/>
        <end position="209"/>
    </location>
</feature>
<evidence type="ECO:0000256" key="2">
    <source>
        <dbReference type="SAM" id="MobiDB-lite"/>
    </source>
</evidence>
<dbReference type="AlphaFoldDB" id="D8Q7V4"/>
<name>D8Q7V4_SCHCM</name>
<evidence type="ECO:0000256" key="1">
    <source>
        <dbReference type="ARBA" id="ARBA00005788"/>
    </source>
</evidence>
<gene>
    <name evidence="4" type="ORF">SCHCODRAFT_109883</name>
</gene>
<dbReference type="HOGENOM" id="CLU_1295071_0_0_1"/>
<evidence type="ECO:0000313" key="5">
    <source>
        <dbReference type="Proteomes" id="UP000007431"/>
    </source>
</evidence>
<dbReference type="EMBL" id="GL377307">
    <property type="protein sequence ID" value="EFI96491.1"/>
    <property type="molecule type" value="Genomic_DNA"/>
</dbReference>
<dbReference type="Pfam" id="PF08593">
    <property type="entry name" value="Mug135_C"/>
    <property type="match status" value="1"/>
</dbReference>
<accession>D8Q7V4</accession>
<feature type="non-terminal residue" evidence="4">
    <location>
        <position position="213"/>
    </location>
</feature>
<reference evidence="4 5" key="1">
    <citation type="journal article" date="2010" name="Nat. Biotechnol.">
        <title>Genome sequence of the model mushroom Schizophyllum commune.</title>
        <authorList>
            <person name="Ohm R.A."/>
            <person name="de Jong J.F."/>
            <person name="Lugones L.G."/>
            <person name="Aerts A."/>
            <person name="Kothe E."/>
            <person name="Stajich J.E."/>
            <person name="de Vries R.P."/>
            <person name="Record E."/>
            <person name="Levasseur A."/>
            <person name="Baker S.E."/>
            <person name="Bartholomew K.A."/>
            <person name="Coutinho P.M."/>
            <person name="Erdmann S."/>
            <person name="Fowler T.J."/>
            <person name="Gathman A.C."/>
            <person name="Lombard V."/>
            <person name="Henrissat B."/>
            <person name="Knabe N."/>
            <person name="Kuees U."/>
            <person name="Lilly W.W."/>
            <person name="Lindquist E."/>
            <person name="Lucas S."/>
            <person name="Magnuson J.K."/>
            <person name="Piumi F."/>
            <person name="Raudaskoski M."/>
            <person name="Salamov A."/>
            <person name="Schmutz J."/>
            <person name="Schwarze F.W.M.R."/>
            <person name="vanKuyk P.A."/>
            <person name="Horton J.S."/>
            <person name="Grigoriev I.V."/>
            <person name="Woesten H.A.B."/>
        </authorList>
    </citation>
    <scope>NUCLEOTIDE SEQUENCE [LARGE SCALE GENOMIC DNA]</scope>
    <source>
        <strain evidence="5">H4-8 / FGSC 9210</strain>
    </source>
</reference>
<proteinExistence type="inferred from homology"/>
<dbReference type="InterPro" id="IPR013902">
    <property type="entry name" value="Mug135-like_C"/>
</dbReference>
<comment type="similarity">
    <text evidence="1">Belongs to the UPF0612 family.</text>
</comment>